<feature type="transmembrane region" description="Helical" evidence="1">
    <location>
        <begin position="186"/>
        <end position="204"/>
    </location>
</feature>
<comment type="caution">
    <text evidence="2">The sequence shown here is derived from an EMBL/GenBank/DDBJ whole genome shotgun (WGS) entry which is preliminary data.</text>
</comment>
<feature type="transmembrane region" description="Helical" evidence="1">
    <location>
        <begin position="98"/>
        <end position="119"/>
    </location>
</feature>
<dbReference type="RefSeq" id="WP_146938809.1">
    <property type="nucleotide sequence ID" value="NZ_BJXW01000045.1"/>
</dbReference>
<feature type="transmembrane region" description="Helical" evidence="1">
    <location>
        <begin position="34"/>
        <end position="53"/>
    </location>
</feature>
<dbReference type="EMBL" id="BJXW01000045">
    <property type="protein sequence ID" value="GEN32476.1"/>
    <property type="molecule type" value="Genomic_DNA"/>
</dbReference>
<feature type="transmembrane region" description="Helical" evidence="1">
    <location>
        <begin position="65"/>
        <end position="86"/>
    </location>
</feature>
<keyword evidence="1" id="KW-0472">Membrane</keyword>
<name>A0A511V0P6_9BACI</name>
<accession>A0A511V0P6</accession>
<evidence type="ECO:0000256" key="1">
    <source>
        <dbReference type="SAM" id="Phobius"/>
    </source>
</evidence>
<evidence type="ECO:0000313" key="3">
    <source>
        <dbReference type="Proteomes" id="UP000321491"/>
    </source>
</evidence>
<feature type="transmembrane region" description="Helical" evidence="1">
    <location>
        <begin position="131"/>
        <end position="154"/>
    </location>
</feature>
<keyword evidence="1" id="KW-0812">Transmembrane</keyword>
<organism evidence="2 3">
    <name type="scientific">Cerasibacillus quisquiliarum</name>
    <dbReference type="NCBI Taxonomy" id="227865"/>
    <lineage>
        <taxon>Bacteria</taxon>
        <taxon>Bacillati</taxon>
        <taxon>Bacillota</taxon>
        <taxon>Bacilli</taxon>
        <taxon>Bacillales</taxon>
        <taxon>Bacillaceae</taxon>
        <taxon>Cerasibacillus</taxon>
    </lineage>
</organism>
<proteinExistence type="predicted"/>
<dbReference type="AlphaFoldDB" id="A0A511V0P6"/>
<sequence>MLLKRLDKLEESDFALFRTSFESGRQTPDNLRNVLILGIIGQLLSGFGIFAAADPTMHPEYNKAILLSIQYILTFILIICSIIFSIPAVYRNYQTGQLIVVSLMLLNFISIFPYFAALFMLVRTVSLSEKAFFILAIGMLLLGISFLIAIIVRLQRSLANGDFRRESKKHNYEKVLKRERSTFSKLPEFIIAATGFVFILEFLLEGFLSGDIENMIFVILFFALFFMGMYLFAYSVISIYCKKRFSSFNFDKEGNLQPWGSGDRKKRDIV</sequence>
<reference evidence="2 3" key="1">
    <citation type="submission" date="2019-07" db="EMBL/GenBank/DDBJ databases">
        <title>Whole genome shotgun sequence of Cerasibacillus quisquiliarum NBRC 102429.</title>
        <authorList>
            <person name="Hosoyama A."/>
            <person name="Uohara A."/>
            <person name="Ohji S."/>
            <person name="Ichikawa N."/>
        </authorList>
    </citation>
    <scope>NUCLEOTIDE SEQUENCE [LARGE SCALE GENOMIC DNA]</scope>
    <source>
        <strain evidence="2 3">NBRC 102429</strain>
    </source>
</reference>
<protein>
    <submittedName>
        <fullName evidence="2">Uncharacterized protein</fullName>
    </submittedName>
</protein>
<dbReference type="OrthoDB" id="2435178at2"/>
<evidence type="ECO:0000313" key="2">
    <source>
        <dbReference type="EMBL" id="GEN32476.1"/>
    </source>
</evidence>
<feature type="transmembrane region" description="Helical" evidence="1">
    <location>
        <begin position="216"/>
        <end position="237"/>
    </location>
</feature>
<dbReference type="Proteomes" id="UP000321491">
    <property type="component" value="Unassembled WGS sequence"/>
</dbReference>
<gene>
    <name evidence="2" type="ORF">CQU01_27140</name>
</gene>
<keyword evidence="3" id="KW-1185">Reference proteome</keyword>
<keyword evidence="1" id="KW-1133">Transmembrane helix</keyword>